<gene>
    <name evidence="2" type="ORF">CSSPTR1EN2_LOCUS11604</name>
</gene>
<sequence length="117" mass="13054">MMKHQLLAMFEQGARIQGVVYHPRFAGVLSLNMLSRSFADSSQGRSTVASMKESANKEMDSAKDSMNEMPDKVKQTAEELMEVGKEAAMALKRDTERLAEVVGIKEKKPGDLDRTEF</sequence>
<evidence type="ECO:0000313" key="2">
    <source>
        <dbReference type="EMBL" id="CAK9213173.1"/>
    </source>
</evidence>
<evidence type="ECO:0000256" key="1">
    <source>
        <dbReference type="SAM" id="MobiDB-lite"/>
    </source>
</evidence>
<keyword evidence="3" id="KW-1185">Reference proteome</keyword>
<organism evidence="2 3">
    <name type="scientific">Sphagnum troendelagicum</name>
    <dbReference type="NCBI Taxonomy" id="128251"/>
    <lineage>
        <taxon>Eukaryota</taxon>
        <taxon>Viridiplantae</taxon>
        <taxon>Streptophyta</taxon>
        <taxon>Embryophyta</taxon>
        <taxon>Bryophyta</taxon>
        <taxon>Sphagnophytina</taxon>
        <taxon>Sphagnopsida</taxon>
        <taxon>Sphagnales</taxon>
        <taxon>Sphagnaceae</taxon>
        <taxon>Sphagnum</taxon>
    </lineage>
</organism>
<name>A0ABP0U573_9BRYO</name>
<reference evidence="2" key="1">
    <citation type="submission" date="2024-02" db="EMBL/GenBank/DDBJ databases">
        <authorList>
            <consortium name="ELIXIR-Norway"/>
            <consortium name="Elixir Norway"/>
        </authorList>
    </citation>
    <scope>NUCLEOTIDE SEQUENCE</scope>
</reference>
<evidence type="ECO:0000313" key="3">
    <source>
        <dbReference type="Proteomes" id="UP001497512"/>
    </source>
</evidence>
<feature type="region of interest" description="Disordered" evidence="1">
    <location>
        <begin position="41"/>
        <end position="70"/>
    </location>
</feature>
<accession>A0ABP0U573</accession>
<protein>
    <submittedName>
        <fullName evidence="2">Uncharacterized protein</fullName>
    </submittedName>
</protein>
<dbReference type="Proteomes" id="UP001497512">
    <property type="component" value="Chromosome 19"/>
</dbReference>
<feature type="compositionally biased region" description="Basic and acidic residues" evidence="1">
    <location>
        <begin position="54"/>
        <end position="70"/>
    </location>
</feature>
<proteinExistence type="predicted"/>
<dbReference type="EMBL" id="OZ019911">
    <property type="protein sequence ID" value="CAK9213173.1"/>
    <property type="molecule type" value="Genomic_DNA"/>
</dbReference>